<reference evidence="2" key="1">
    <citation type="journal article" date="2022" name="Int. J. Mol. Sci.">
        <title>Draft Genome of Tanacetum Coccineum: Genomic Comparison of Closely Related Tanacetum-Family Plants.</title>
        <authorList>
            <person name="Yamashiro T."/>
            <person name="Shiraishi A."/>
            <person name="Nakayama K."/>
            <person name="Satake H."/>
        </authorList>
    </citation>
    <scope>NUCLEOTIDE SEQUENCE</scope>
</reference>
<name>A0ABQ4XG43_9ASTR</name>
<evidence type="ECO:0008006" key="4">
    <source>
        <dbReference type="Google" id="ProtNLM"/>
    </source>
</evidence>
<dbReference type="Proteomes" id="UP001151760">
    <property type="component" value="Unassembled WGS sequence"/>
</dbReference>
<dbReference type="EMBL" id="BQNB010009490">
    <property type="protein sequence ID" value="GJS64249.1"/>
    <property type="molecule type" value="Genomic_DNA"/>
</dbReference>
<evidence type="ECO:0000313" key="3">
    <source>
        <dbReference type="Proteomes" id="UP001151760"/>
    </source>
</evidence>
<feature type="compositionally biased region" description="Low complexity" evidence="1">
    <location>
        <begin position="253"/>
        <end position="265"/>
    </location>
</feature>
<organism evidence="2 3">
    <name type="scientific">Tanacetum coccineum</name>
    <dbReference type="NCBI Taxonomy" id="301880"/>
    <lineage>
        <taxon>Eukaryota</taxon>
        <taxon>Viridiplantae</taxon>
        <taxon>Streptophyta</taxon>
        <taxon>Embryophyta</taxon>
        <taxon>Tracheophyta</taxon>
        <taxon>Spermatophyta</taxon>
        <taxon>Magnoliopsida</taxon>
        <taxon>eudicotyledons</taxon>
        <taxon>Gunneridae</taxon>
        <taxon>Pentapetalae</taxon>
        <taxon>asterids</taxon>
        <taxon>campanulids</taxon>
        <taxon>Asterales</taxon>
        <taxon>Asteraceae</taxon>
        <taxon>Asteroideae</taxon>
        <taxon>Anthemideae</taxon>
        <taxon>Anthemidinae</taxon>
        <taxon>Tanacetum</taxon>
    </lineage>
</organism>
<feature type="compositionally biased region" description="Basic and acidic residues" evidence="1">
    <location>
        <begin position="697"/>
        <end position="721"/>
    </location>
</feature>
<feature type="region of interest" description="Disordered" evidence="1">
    <location>
        <begin position="464"/>
        <end position="499"/>
    </location>
</feature>
<sequence length="935" mass="105961">MAQLKYCDKHNQVGFLRKPDESAGFAEIVDFLRGSNLRYALTTNPTIHDSLVKQFWQTATAKTLADGTLELHATIDTIAYTITEASIRSKLKLADASGITMLPNTEIFEGMGHMGYPTDGSFTFWKSFFTPQWRFLVHHILHCISSKSGRWDQFGSNIATALICLSTDRVYNFSKLFFDGMVANLKSKTKFLMYPRFLQLILDIQTENRHPYLAVTLTKKIFGNMKRGFRGVPRPLLPAMLSIANPCAGQEASSVTQSQPSSSVVPPTPPTTQPISSEAITILPLSQPAPPIPIAETTNASPLPTPSPAHELMEHTFEQPSLTNNLLHLDKKLLLPKEETKAQGRKFHDLDPLVSLVQELVTPSKTPSKTVNASGEEQVEDISPTTLEAAAILTKVHKIKSVDKGKRYKRRKSSKEFAGTGLDFEEVKSAFEKVNTGGIKVSSGIEEINAGSLDVNTGIDPVTTDSIRVSVPSPDRGRREGKAPMTEEEETQASRKTKEQILQEEAGLAEAIRLDALEKALEKEEVAKQVHLDSLLAQRMAEEQELTEEQKKRKAQVQFEAQSYTEEDWDTIRAKLEANAELKESVLGKDLTVEDYAKRMVELVNQRRKHFAEERARAKRNKPMTQTQLRNYMSNFLKNQGTWKLTQLKKLNFEEVKAEFEKLVKQLDTYVPMNFEATKESLKRFGEELQTKTAKKLKFDDEGTQPTEEKVEEDKDDEPTKKTGKRRKQIARKGFHTHHDKDESEDSDEANEKDDSTSGTKIPINHVPVATKSPGIANYKIIKQGRKGVYQIVRENGTDMVYISFGAMLTDISRDDLTELYRIVMRKHGMNKPEEEFEKVLWAYLKNMFEEPLSTYSIWSLPGQQRIICWRYYDACRVHCLNLEFVDVYMLIERKYPLSGEVCKAMLDKKLQGGKPDEDCYKLLKMMEKQAGIRK</sequence>
<accession>A0ABQ4XG43</accession>
<feature type="region of interest" description="Disordered" evidence="1">
    <location>
        <begin position="696"/>
        <end position="769"/>
    </location>
</feature>
<keyword evidence="3" id="KW-1185">Reference proteome</keyword>
<feature type="region of interest" description="Disordered" evidence="1">
    <location>
        <begin position="251"/>
        <end position="272"/>
    </location>
</feature>
<reference evidence="2" key="2">
    <citation type="submission" date="2022-01" db="EMBL/GenBank/DDBJ databases">
        <authorList>
            <person name="Yamashiro T."/>
            <person name="Shiraishi A."/>
            <person name="Satake H."/>
            <person name="Nakayama K."/>
        </authorList>
    </citation>
    <scope>NUCLEOTIDE SEQUENCE</scope>
</reference>
<feature type="compositionally biased region" description="Acidic residues" evidence="1">
    <location>
        <begin position="743"/>
        <end position="752"/>
    </location>
</feature>
<feature type="compositionally biased region" description="Basic residues" evidence="1">
    <location>
        <begin position="722"/>
        <end position="736"/>
    </location>
</feature>
<evidence type="ECO:0000313" key="2">
    <source>
        <dbReference type="EMBL" id="GJS64249.1"/>
    </source>
</evidence>
<proteinExistence type="predicted"/>
<gene>
    <name evidence="2" type="ORF">Tco_0678813</name>
</gene>
<evidence type="ECO:0000256" key="1">
    <source>
        <dbReference type="SAM" id="MobiDB-lite"/>
    </source>
</evidence>
<comment type="caution">
    <text evidence="2">The sequence shown here is derived from an EMBL/GenBank/DDBJ whole genome shotgun (WGS) entry which is preliminary data.</text>
</comment>
<protein>
    <recommendedName>
        <fullName evidence="4">Synaptobrevin, longin-like domain protein</fullName>
    </recommendedName>
</protein>